<evidence type="ECO:0000313" key="6">
    <source>
        <dbReference type="Proteomes" id="UP000255425"/>
    </source>
</evidence>
<dbReference type="GO" id="GO:0016829">
    <property type="term" value="F:lyase activity"/>
    <property type="evidence" value="ECO:0007669"/>
    <property type="project" value="UniProtKB-KW"/>
</dbReference>
<keyword evidence="2" id="KW-0378">Hydrolase</keyword>
<protein>
    <submittedName>
        <fullName evidence="5">Urea amidolyase</fullName>
    </submittedName>
</protein>
<dbReference type="InterPro" id="IPR003778">
    <property type="entry name" value="CT_A_B"/>
</dbReference>
<feature type="domain" description="Carboxyltransferase" evidence="4">
    <location>
        <begin position="26"/>
        <end position="303"/>
    </location>
</feature>
<evidence type="ECO:0000256" key="3">
    <source>
        <dbReference type="ARBA" id="ARBA00022840"/>
    </source>
</evidence>
<proteinExistence type="predicted"/>
<dbReference type="PANTHER" id="PTHR43309">
    <property type="entry name" value="5-OXOPROLINASE SUBUNIT C"/>
    <property type="match status" value="1"/>
</dbReference>
<name>A0A380H572_9STAP</name>
<dbReference type="GO" id="GO:0016787">
    <property type="term" value="F:hydrolase activity"/>
    <property type="evidence" value="ECO:0007669"/>
    <property type="project" value="UniProtKB-KW"/>
</dbReference>
<dbReference type="NCBIfam" id="TIGR00724">
    <property type="entry name" value="urea_amlyse_rel"/>
    <property type="match status" value="1"/>
</dbReference>
<keyword evidence="6" id="KW-1185">Reference proteome</keyword>
<dbReference type="PANTHER" id="PTHR43309:SF5">
    <property type="entry name" value="5-OXOPROLINASE SUBUNIT C"/>
    <property type="match status" value="1"/>
</dbReference>
<organism evidence="5 6">
    <name type="scientific">Staphylococcus saccharolyticus</name>
    <dbReference type="NCBI Taxonomy" id="33028"/>
    <lineage>
        <taxon>Bacteria</taxon>
        <taxon>Bacillati</taxon>
        <taxon>Bacillota</taxon>
        <taxon>Bacilli</taxon>
        <taxon>Bacillales</taxon>
        <taxon>Staphylococcaceae</taxon>
        <taxon>Staphylococcus</taxon>
    </lineage>
</organism>
<dbReference type="Gene3D" id="2.40.100.10">
    <property type="entry name" value="Cyclophilin-like"/>
    <property type="match status" value="1"/>
</dbReference>
<evidence type="ECO:0000256" key="2">
    <source>
        <dbReference type="ARBA" id="ARBA00022801"/>
    </source>
</evidence>
<dbReference type="SMART" id="SM00797">
    <property type="entry name" value="AHS2"/>
    <property type="match status" value="1"/>
</dbReference>
<evidence type="ECO:0000313" key="5">
    <source>
        <dbReference type="EMBL" id="SUM71193.1"/>
    </source>
</evidence>
<dbReference type="SUPFAM" id="SSF50891">
    <property type="entry name" value="Cyclophilin-like"/>
    <property type="match status" value="1"/>
</dbReference>
<accession>A0A380H572</accession>
<gene>
    <name evidence="5" type="ORF">NCTC11807_01420</name>
</gene>
<evidence type="ECO:0000256" key="1">
    <source>
        <dbReference type="ARBA" id="ARBA00022741"/>
    </source>
</evidence>
<evidence type="ECO:0000259" key="4">
    <source>
        <dbReference type="SMART" id="SM00797"/>
    </source>
</evidence>
<reference evidence="5 6" key="1">
    <citation type="submission" date="2018-06" db="EMBL/GenBank/DDBJ databases">
        <authorList>
            <consortium name="Pathogen Informatics"/>
            <person name="Doyle S."/>
        </authorList>
    </citation>
    <scope>NUCLEOTIDE SEQUENCE [LARGE SCALE GENOMIC DNA]</scope>
    <source>
        <strain evidence="5 6">NCTC11807</strain>
    </source>
</reference>
<sequence length="338" mass="37757">MKMSIKILQPGLFTTIQDQGRIGYESLGFTRAGAIDVYSFRLAQKLIGNDGPAIEYTMIGPSIQFLSDNTFTFIGGISKAKLNGNEIKSQVVYYVHKYDKLEVGQVTKGMRGYLVFGHPLNIEKIANSYSTHVKSGIGGFKGRPLQKNDIITTKFNQKFKDSLGKTIAYQSLPKDNIIHVIKGPQFDAFSEDIISKFTNSEFEISQQSDRMGYRLSGEKVPPKESADIISEPVALGSIQVPNDGNPIILLNDKQTVGGYTKIATVTQIDLKKLAQLKPGETIRFKWITVEEATQQYRQFNTKFEQQLIDLSERPLFNLSNIRNTSKKLATLIEGNKGE</sequence>
<dbReference type="GO" id="GO:0005524">
    <property type="term" value="F:ATP binding"/>
    <property type="evidence" value="ECO:0007669"/>
    <property type="project" value="UniProtKB-KW"/>
</dbReference>
<dbReference type="AlphaFoldDB" id="A0A380H572"/>
<keyword evidence="5" id="KW-0456">Lyase</keyword>
<keyword evidence="3" id="KW-0067">ATP-binding</keyword>
<keyword evidence="1" id="KW-0547">Nucleotide-binding</keyword>
<dbReference type="Proteomes" id="UP000255425">
    <property type="component" value="Unassembled WGS sequence"/>
</dbReference>
<dbReference type="InterPro" id="IPR052708">
    <property type="entry name" value="PxpC"/>
</dbReference>
<dbReference type="InterPro" id="IPR029000">
    <property type="entry name" value="Cyclophilin-like_dom_sf"/>
</dbReference>
<dbReference type="EMBL" id="UHDZ01000001">
    <property type="protein sequence ID" value="SUM71193.1"/>
    <property type="molecule type" value="Genomic_DNA"/>
</dbReference>
<dbReference type="Pfam" id="PF02626">
    <property type="entry name" value="CT_A_B"/>
    <property type="match status" value="1"/>
</dbReference>